<dbReference type="SUPFAM" id="SSF46689">
    <property type="entry name" value="Homeodomain-like"/>
    <property type="match status" value="1"/>
</dbReference>
<feature type="DNA-binding region" description="H-T-H motif" evidence="2">
    <location>
        <begin position="65"/>
        <end position="84"/>
    </location>
</feature>
<sequence length="218" mass="25554">MQVIFYERVHKRVDKKDKKMYSIYEHVHLNEKGDDTVRKKDDSLRGALIDYARELAEKEGPEAVNIRSLAGKAGIATGTVYNYFSCKDEILLALTEEYWRKTLADMRAAVTAPSFCGQLEEIFTFLRERIDSSAGMLMHSLGNVRETGQERMESMQEVLEAAMVYRMEQDPGIRSDIWDETFTKRDYARFIMANMMLLLREHPYDFRFFLEIVKRTVY</sequence>
<dbReference type="InterPro" id="IPR050109">
    <property type="entry name" value="HTH-type_TetR-like_transc_reg"/>
</dbReference>
<comment type="caution">
    <text evidence="4">The sequence shown here is derived from an EMBL/GenBank/DDBJ whole genome shotgun (WGS) entry which is preliminary data.</text>
</comment>
<evidence type="ECO:0000313" key="4">
    <source>
        <dbReference type="EMBL" id="ERI78904.1"/>
    </source>
</evidence>
<evidence type="ECO:0000259" key="3">
    <source>
        <dbReference type="PROSITE" id="PS50977"/>
    </source>
</evidence>
<dbReference type="InterPro" id="IPR009057">
    <property type="entry name" value="Homeodomain-like_sf"/>
</dbReference>
<accession>A0ABC9U0S1</accession>
<dbReference type="EMBL" id="AWSU01000104">
    <property type="protein sequence ID" value="ERI78904.1"/>
    <property type="molecule type" value="Genomic_DNA"/>
</dbReference>
<proteinExistence type="predicted"/>
<evidence type="ECO:0000256" key="2">
    <source>
        <dbReference type="PROSITE-ProRule" id="PRU00335"/>
    </source>
</evidence>
<feature type="domain" description="HTH tetR-type" evidence="3">
    <location>
        <begin position="42"/>
        <end position="102"/>
    </location>
</feature>
<gene>
    <name evidence="4" type="ORF">CLOSYM_01232</name>
</gene>
<organism evidence="4 5">
    <name type="scientific">[Clostridium] symbiosum ATCC 14940</name>
    <dbReference type="NCBI Taxonomy" id="411472"/>
    <lineage>
        <taxon>Bacteria</taxon>
        <taxon>Bacillati</taxon>
        <taxon>Bacillota</taxon>
        <taxon>Clostridia</taxon>
        <taxon>Lachnospirales</taxon>
        <taxon>Lachnospiraceae</taxon>
        <taxon>Otoolea</taxon>
    </lineage>
</organism>
<name>A0ABC9U0S1_CLOSY</name>
<dbReference type="Proteomes" id="UP000016491">
    <property type="component" value="Unassembled WGS sequence"/>
</dbReference>
<dbReference type="AlphaFoldDB" id="A0ABC9U0S1"/>
<dbReference type="PRINTS" id="PR00455">
    <property type="entry name" value="HTHTETR"/>
</dbReference>
<dbReference type="GO" id="GO:0003677">
    <property type="term" value="F:DNA binding"/>
    <property type="evidence" value="ECO:0007669"/>
    <property type="project" value="UniProtKB-UniRule"/>
</dbReference>
<dbReference type="GO" id="GO:0006355">
    <property type="term" value="P:regulation of DNA-templated transcription"/>
    <property type="evidence" value="ECO:0007669"/>
    <property type="project" value="UniProtKB-ARBA"/>
</dbReference>
<protein>
    <submittedName>
        <fullName evidence="4">Transcriptional regulator, TetR family</fullName>
    </submittedName>
</protein>
<dbReference type="Gene3D" id="1.10.357.10">
    <property type="entry name" value="Tetracycline Repressor, domain 2"/>
    <property type="match status" value="1"/>
</dbReference>
<dbReference type="PANTHER" id="PTHR30055">
    <property type="entry name" value="HTH-TYPE TRANSCRIPTIONAL REGULATOR RUTR"/>
    <property type="match status" value="1"/>
</dbReference>
<keyword evidence="1 2" id="KW-0238">DNA-binding</keyword>
<dbReference type="Pfam" id="PF00440">
    <property type="entry name" value="TetR_N"/>
    <property type="match status" value="1"/>
</dbReference>
<dbReference type="PROSITE" id="PS50977">
    <property type="entry name" value="HTH_TETR_2"/>
    <property type="match status" value="1"/>
</dbReference>
<dbReference type="InterPro" id="IPR001647">
    <property type="entry name" value="HTH_TetR"/>
</dbReference>
<evidence type="ECO:0000313" key="5">
    <source>
        <dbReference type="Proteomes" id="UP000016491"/>
    </source>
</evidence>
<reference evidence="4 5" key="1">
    <citation type="submission" date="2013-07" db="EMBL/GenBank/DDBJ databases">
        <authorList>
            <person name="Weinstock G."/>
            <person name="Sodergren E."/>
            <person name="Wylie T."/>
            <person name="Fulton L."/>
            <person name="Fulton R."/>
            <person name="Fronick C."/>
            <person name="O'Laughlin M."/>
            <person name="Godfrey J."/>
            <person name="Miner T."/>
            <person name="Herter B."/>
            <person name="Appelbaum E."/>
            <person name="Cordes M."/>
            <person name="Lek S."/>
            <person name="Wollam A."/>
            <person name="Pepin K.H."/>
            <person name="Palsikar V.B."/>
            <person name="Mitreva M."/>
            <person name="Wilson R.K."/>
        </authorList>
    </citation>
    <scope>NUCLEOTIDE SEQUENCE [LARGE SCALE GENOMIC DNA]</scope>
    <source>
        <strain evidence="4 5">ATCC 14940</strain>
    </source>
</reference>
<evidence type="ECO:0000256" key="1">
    <source>
        <dbReference type="ARBA" id="ARBA00023125"/>
    </source>
</evidence>